<proteinExistence type="predicted"/>
<dbReference type="Pfam" id="PF00149">
    <property type="entry name" value="Metallophos"/>
    <property type="match status" value="1"/>
</dbReference>
<dbReference type="SUPFAM" id="SSF56300">
    <property type="entry name" value="Metallo-dependent phosphatases"/>
    <property type="match status" value="1"/>
</dbReference>
<dbReference type="PANTHER" id="PTHR42850">
    <property type="entry name" value="METALLOPHOSPHOESTERASE"/>
    <property type="match status" value="1"/>
</dbReference>
<dbReference type="PANTHER" id="PTHR42850:SF7">
    <property type="entry name" value="BIS(5'-NUCLEOSYL)-TETRAPHOSPHATASE PRPE [ASYMMETRICAL]"/>
    <property type="match status" value="1"/>
</dbReference>
<evidence type="ECO:0000259" key="1">
    <source>
        <dbReference type="Pfam" id="PF00149"/>
    </source>
</evidence>
<feature type="domain" description="Calcineurin-like phosphoesterase" evidence="1">
    <location>
        <begin position="13"/>
        <end position="108"/>
    </location>
</feature>
<sequence>MSYQFIQPIQGDRFDIVGDIHGEIDALNSLLHVMDYNLKGEHPEQRKLIFVGDLCDRGQNSVAVIQQVKILMERGHAYCVLGNHELNLLNQSYREGNGWYFGSPHMDDHKSFYSVPATPEDQQWILQFLQTLPIALESDQIRVVHACWDTHSIQQLKALDKLHLLEAYEYFVQQTQQHIADAGITEQAFQEADQFREALTDPNSDIPWLKYLAQKEWIEQMYNPIKVLTSGAEYMTDKPIYAGGKWRMKDRLPWWEDYQEDIPVIIGHYWRKFDLAEVKAGLFQQIDPLQWFGHKQNVFCVDYSVGKRYLDRQQQREFSSKLAALRWPEKQVIFEDGSTYSTSQSV</sequence>
<dbReference type="AlphaFoldDB" id="A0AAE6WWX1"/>
<dbReference type="InterPro" id="IPR029052">
    <property type="entry name" value="Metallo-depent_PP-like"/>
</dbReference>
<dbReference type="GO" id="GO:0016791">
    <property type="term" value="F:phosphatase activity"/>
    <property type="evidence" value="ECO:0007669"/>
    <property type="project" value="TreeGrafter"/>
</dbReference>
<dbReference type="Gene3D" id="3.60.21.10">
    <property type="match status" value="1"/>
</dbReference>
<dbReference type="InterPro" id="IPR004843">
    <property type="entry name" value="Calcineurin-like_PHP"/>
</dbReference>
<accession>A0AAE6WWX1</accession>
<dbReference type="GO" id="GO:0005737">
    <property type="term" value="C:cytoplasm"/>
    <property type="evidence" value="ECO:0007669"/>
    <property type="project" value="TreeGrafter"/>
</dbReference>
<dbReference type="Proteomes" id="UP000503505">
    <property type="component" value="Chromosome"/>
</dbReference>
<reference evidence="2 3" key="1">
    <citation type="submission" date="2019-09" db="EMBL/GenBank/DDBJ databases">
        <title>Non-baumannii Acinetobacter spp. carrying blaNDM-1 isolated in China.</title>
        <authorList>
            <person name="Cui C."/>
            <person name="Chen C."/>
            <person name="Sun J."/>
            <person name="Liu Y."/>
        </authorList>
    </citation>
    <scope>NUCLEOTIDE SEQUENCE [LARGE SCALE GENOMIC DNA]</scope>
    <source>
        <strain evidence="2 3">HZE23-1</strain>
    </source>
</reference>
<protein>
    <submittedName>
        <fullName evidence="2">Metallophosphoesterase</fullName>
    </submittedName>
</protein>
<organism evidence="2 3">
    <name type="scientific">Acinetobacter schindleri</name>
    <dbReference type="NCBI Taxonomy" id="108981"/>
    <lineage>
        <taxon>Bacteria</taxon>
        <taxon>Pseudomonadati</taxon>
        <taxon>Pseudomonadota</taxon>
        <taxon>Gammaproteobacteria</taxon>
        <taxon>Moraxellales</taxon>
        <taxon>Moraxellaceae</taxon>
        <taxon>Acinetobacter</taxon>
    </lineage>
</organism>
<evidence type="ECO:0000313" key="3">
    <source>
        <dbReference type="Proteomes" id="UP000503505"/>
    </source>
</evidence>
<evidence type="ECO:0000313" key="2">
    <source>
        <dbReference type="EMBL" id="QIC67596.1"/>
    </source>
</evidence>
<gene>
    <name evidence="2" type="ORF">FSC10_09535</name>
</gene>
<dbReference type="InterPro" id="IPR050126">
    <property type="entry name" value="Ap4A_hydrolase"/>
</dbReference>
<dbReference type="RefSeq" id="WP_163171545.1">
    <property type="nucleotide sequence ID" value="NZ_CP044463.1"/>
</dbReference>
<dbReference type="EMBL" id="CP044463">
    <property type="protein sequence ID" value="QIC67596.1"/>
    <property type="molecule type" value="Genomic_DNA"/>
</dbReference>
<name>A0AAE6WWX1_9GAMM</name>